<proteinExistence type="predicted"/>
<protein>
    <submittedName>
        <fullName evidence="2">Uncharacterized protein</fullName>
    </submittedName>
</protein>
<feature type="transmembrane region" description="Helical" evidence="1">
    <location>
        <begin position="6"/>
        <end position="27"/>
    </location>
</feature>
<evidence type="ECO:0000313" key="2">
    <source>
        <dbReference type="EMBL" id="PBK69205.1"/>
    </source>
</evidence>
<dbReference type="Proteomes" id="UP000218334">
    <property type="component" value="Unassembled WGS sequence"/>
</dbReference>
<evidence type="ECO:0000313" key="3">
    <source>
        <dbReference type="Proteomes" id="UP000218334"/>
    </source>
</evidence>
<keyword evidence="1" id="KW-1133">Transmembrane helix</keyword>
<accession>A0A2H3BEA6</accession>
<gene>
    <name evidence="2" type="ORF">ARMSODRAFT_180126</name>
</gene>
<keyword evidence="1" id="KW-0812">Transmembrane</keyword>
<organism evidence="2 3">
    <name type="scientific">Armillaria solidipes</name>
    <dbReference type="NCBI Taxonomy" id="1076256"/>
    <lineage>
        <taxon>Eukaryota</taxon>
        <taxon>Fungi</taxon>
        <taxon>Dikarya</taxon>
        <taxon>Basidiomycota</taxon>
        <taxon>Agaricomycotina</taxon>
        <taxon>Agaricomycetes</taxon>
        <taxon>Agaricomycetidae</taxon>
        <taxon>Agaricales</taxon>
        <taxon>Marasmiineae</taxon>
        <taxon>Physalacriaceae</taxon>
        <taxon>Armillaria</taxon>
    </lineage>
</organism>
<reference evidence="3" key="1">
    <citation type="journal article" date="2017" name="Nat. Ecol. Evol.">
        <title>Genome expansion and lineage-specific genetic innovations in the forest pathogenic fungi Armillaria.</title>
        <authorList>
            <person name="Sipos G."/>
            <person name="Prasanna A.N."/>
            <person name="Walter M.C."/>
            <person name="O'Connor E."/>
            <person name="Balint B."/>
            <person name="Krizsan K."/>
            <person name="Kiss B."/>
            <person name="Hess J."/>
            <person name="Varga T."/>
            <person name="Slot J."/>
            <person name="Riley R."/>
            <person name="Boka B."/>
            <person name="Rigling D."/>
            <person name="Barry K."/>
            <person name="Lee J."/>
            <person name="Mihaltcheva S."/>
            <person name="LaButti K."/>
            <person name="Lipzen A."/>
            <person name="Waldron R."/>
            <person name="Moloney N.M."/>
            <person name="Sperisen C."/>
            <person name="Kredics L."/>
            <person name="Vagvoelgyi C."/>
            <person name="Patrignani A."/>
            <person name="Fitzpatrick D."/>
            <person name="Nagy I."/>
            <person name="Doyle S."/>
            <person name="Anderson J.B."/>
            <person name="Grigoriev I.V."/>
            <person name="Gueldener U."/>
            <person name="Muensterkoetter M."/>
            <person name="Nagy L.G."/>
        </authorList>
    </citation>
    <scope>NUCLEOTIDE SEQUENCE [LARGE SCALE GENOMIC DNA]</scope>
    <source>
        <strain evidence="3">28-4</strain>
    </source>
</reference>
<keyword evidence="3" id="KW-1185">Reference proteome</keyword>
<evidence type="ECO:0000256" key="1">
    <source>
        <dbReference type="SAM" id="Phobius"/>
    </source>
</evidence>
<sequence length="80" mass="9332">MALAVDAIDISCLSSVNVYYFSFLLILSRRKMVFIQARTNKCEFTFGLLSKYSSIRHTNVRTCFFRVSYQETFLWCIIGP</sequence>
<dbReference type="AlphaFoldDB" id="A0A2H3BEA6"/>
<name>A0A2H3BEA6_9AGAR</name>
<dbReference type="EMBL" id="KZ293430">
    <property type="protein sequence ID" value="PBK69205.1"/>
    <property type="molecule type" value="Genomic_DNA"/>
</dbReference>
<keyword evidence="1" id="KW-0472">Membrane</keyword>